<dbReference type="SUPFAM" id="SSF49785">
    <property type="entry name" value="Galactose-binding domain-like"/>
    <property type="match status" value="1"/>
</dbReference>
<name>X1TKA0_9ZZZZ</name>
<accession>X1TKA0</accession>
<gene>
    <name evidence="2" type="ORF">S12H4_46840</name>
</gene>
<dbReference type="NCBIfam" id="TIGR00976">
    <property type="entry name" value="CocE_NonD"/>
    <property type="match status" value="1"/>
</dbReference>
<dbReference type="InterPro" id="IPR005674">
    <property type="entry name" value="CocE/Ser_esterase"/>
</dbReference>
<comment type="caution">
    <text evidence="2">The sequence shown here is derived from an EMBL/GenBank/DDBJ whole genome shotgun (WGS) entry which is preliminary data.</text>
</comment>
<feature type="domain" description="Xaa-Pro dipeptidyl-peptidase C-terminal" evidence="1">
    <location>
        <begin position="1"/>
        <end position="112"/>
    </location>
</feature>
<dbReference type="Gene3D" id="2.60.120.260">
    <property type="entry name" value="Galactose-binding domain-like"/>
    <property type="match status" value="1"/>
</dbReference>
<dbReference type="EMBL" id="BARW01029101">
    <property type="protein sequence ID" value="GAJ05768.1"/>
    <property type="molecule type" value="Genomic_DNA"/>
</dbReference>
<evidence type="ECO:0000313" key="2">
    <source>
        <dbReference type="EMBL" id="GAJ05768.1"/>
    </source>
</evidence>
<reference evidence="2" key="1">
    <citation type="journal article" date="2014" name="Front. Microbiol.">
        <title>High frequency of phylogenetically diverse reductive dehalogenase-homologous genes in deep subseafloor sedimentary metagenomes.</title>
        <authorList>
            <person name="Kawai M."/>
            <person name="Futagami T."/>
            <person name="Toyoda A."/>
            <person name="Takaki Y."/>
            <person name="Nishi S."/>
            <person name="Hori S."/>
            <person name="Arai W."/>
            <person name="Tsubouchi T."/>
            <person name="Morono Y."/>
            <person name="Uchiyama I."/>
            <person name="Ito T."/>
            <person name="Fujiyama A."/>
            <person name="Inagaki F."/>
            <person name="Takami H."/>
        </authorList>
    </citation>
    <scope>NUCLEOTIDE SEQUENCE</scope>
    <source>
        <strain evidence="2">Expedition CK06-06</strain>
    </source>
</reference>
<dbReference type="AlphaFoldDB" id="X1TKA0"/>
<feature type="non-terminal residue" evidence="2">
    <location>
        <position position="1"/>
    </location>
</feature>
<dbReference type="GO" id="GO:0008239">
    <property type="term" value="F:dipeptidyl-peptidase activity"/>
    <property type="evidence" value="ECO:0007669"/>
    <property type="project" value="InterPro"/>
</dbReference>
<dbReference type="SMART" id="SM00939">
    <property type="entry name" value="PepX_C"/>
    <property type="match status" value="1"/>
</dbReference>
<dbReference type="Pfam" id="PF08530">
    <property type="entry name" value="PepX_C"/>
    <property type="match status" value="1"/>
</dbReference>
<dbReference type="InterPro" id="IPR013736">
    <property type="entry name" value="Xaa-Pro_dipept_C"/>
</dbReference>
<evidence type="ECO:0000259" key="1">
    <source>
        <dbReference type="SMART" id="SM00939"/>
    </source>
</evidence>
<organism evidence="2">
    <name type="scientific">marine sediment metagenome</name>
    <dbReference type="NCBI Taxonomy" id="412755"/>
    <lineage>
        <taxon>unclassified sequences</taxon>
        <taxon>metagenomes</taxon>
        <taxon>ecological metagenomes</taxon>
    </lineage>
</organism>
<sequence>AKDTDFTAKLVDVYPDGTAYNIQQGILRARYREGFTKKVWMKKGGVYKIQIDVDATSNYFKKGHRIRLQVSSSDFPLFERNLNTGGNNYDETEWVVAENTIHHSRKFPSHIVLPIIPAKKENK</sequence>
<protein>
    <recommendedName>
        <fullName evidence="1">Xaa-Pro dipeptidyl-peptidase C-terminal domain-containing protein</fullName>
    </recommendedName>
</protein>
<proteinExistence type="predicted"/>
<dbReference type="InterPro" id="IPR008979">
    <property type="entry name" value="Galactose-bd-like_sf"/>
</dbReference>